<reference evidence="3 4" key="2">
    <citation type="submission" date="2016-05" db="EMBL/GenBank/DDBJ databases">
        <title>Lineage-specific infection strategies underlie the spectrum of fungal disease in amphibians.</title>
        <authorList>
            <person name="Cuomo C.A."/>
            <person name="Farrer R.A."/>
            <person name="James T."/>
            <person name="Longcore J."/>
            <person name="Birren B."/>
        </authorList>
    </citation>
    <scope>NUCLEOTIDE SEQUENCE [LARGE SCALE GENOMIC DNA]</scope>
    <source>
        <strain evidence="3 4">JEL423</strain>
    </source>
</reference>
<name>A0A177WE29_BATDL</name>
<dbReference type="VEuPathDB" id="FungiDB:BDEG_22015"/>
<feature type="region of interest" description="Disordered" evidence="1">
    <location>
        <begin position="108"/>
        <end position="170"/>
    </location>
</feature>
<evidence type="ECO:0000313" key="3">
    <source>
        <dbReference type="EMBL" id="OAJ38046.1"/>
    </source>
</evidence>
<gene>
    <name evidence="3" type="ORF">BDEG_22015</name>
</gene>
<evidence type="ECO:0000256" key="2">
    <source>
        <dbReference type="SAM" id="SignalP"/>
    </source>
</evidence>
<evidence type="ECO:0000313" key="4">
    <source>
        <dbReference type="Proteomes" id="UP000077115"/>
    </source>
</evidence>
<dbReference type="AlphaFoldDB" id="A0A177WE29"/>
<evidence type="ECO:0000256" key="1">
    <source>
        <dbReference type="SAM" id="MobiDB-lite"/>
    </source>
</evidence>
<organism evidence="3 4">
    <name type="scientific">Batrachochytrium dendrobatidis (strain JEL423)</name>
    <dbReference type="NCBI Taxonomy" id="403673"/>
    <lineage>
        <taxon>Eukaryota</taxon>
        <taxon>Fungi</taxon>
        <taxon>Fungi incertae sedis</taxon>
        <taxon>Chytridiomycota</taxon>
        <taxon>Chytridiomycota incertae sedis</taxon>
        <taxon>Chytridiomycetes</taxon>
        <taxon>Rhizophydiales</taxon>
        <taxon>Rhizophydiales incertae sedis</taxon>
        <taxon>Batrachochytrium</taxon>
    </lineage>
</organism>
<dbReference type="Proteomes" id="UP000077115">
    <property type="component" value="Unassembled WGS sequence"/>
</dbReference>
<reference evidence="3 4" key="1">
    <citation type="submission" date="2006-10" db="EMBL/GenBank/DDBJ databases">
        <title>The Genome Sequence of Batrachochytrium dendrobatidis JEL423.</title>
        <authorList>
            <consortium name="The Broad Institute Genome Sequencing Platform"/>
            <person name="Birren B."/>
            <person name="Lander E."/>
            <person name="Galagan J."/>
            <person name="Cuomo C."/>
            <person name="Devon K."/>
            <person name="Jaffe D."/>
            <person name="Butler J."/>
            <person name="Alvarez P."/>
            <person name="Gnerre S."/>
            <person name="Grabherr M."/>
            <person name="Kleber M."/>
            <person name="Mauceli E."/>
            <person name="Brockman W."/>
            <person name="Young S."/>
            <person name="LaButti K."/>
            <person name="Sykes S."/>
            <person name="DeCaprio D."/>
            <person name="Crawford M."/>
            <person name="Koehrsen M."/>
            <person name="Engels R."/>
            <person name="Montgomery P."/>
            <person name="Pearson M."/>
            <person name="Howarth C."/>
            <person name="Larson L."/>
            <person name="White J."/>
            <person name="O'Leary S."/>
            <person name="Kodira C."/>
            <person name="Zeng Q."/>
            <person name="Yandava C."/>
            <person name="Alvarado L."/>
            <person name="Longcore J."/>
            <person name="James T."/>
        </authorList>
    </citation>
    <scope>NUCLEOTIDE SEQUENCE [LARGE SCALE GENOMIC DNA]</scope>
    <source>
        <strain evidence="3 4">JEL423</strain>
    </source>
</reference>
<evidence type="ECO:0008006" key="5">
    <source>
        <dbReference type="Google" id="ProtNLM"/>
    </source>
</evidence>
<sequence length="263" mass="24294">MYLVAAVAILSLTGSVIAAPGCTSGDTAAFTQCATGVLTNSEGSGGQADQFSSCLSLATTAIQYYNCLCQKSQGLSDCYSSHCPNDPGHFIQQQFSLQFCGAVKPSEPSATSGASTTAPSGGAASTSGGAASTSGASQETAAPPVAATSGSAASGSATAPGSGASATSASGAAATTSGEAAPGAATSAGASATSASGAAATAGASATVGGTTSHHSMTASFGVQPSSAAAGAAGAAKSSSESYSVKMGLTAALLGVACLAAAL</sequence>
<keyword evidence="2" id="KW-0732">Signal</keyword>
<dbReference type="EMBL" id="DS022301">
    <property type="protein sequence ID" value="OAJ38046.1"/>
    <property type="molecule type" value="Genomic_DNA"/>
</dbReference>
<proteinExistence type="predicted"/>
<protein>
    <recommendedName>
        <fullName evidence="5">Extracellular membrane protein CFEM domain-containing protein</fullName>
    </recommendedName>
</protein>
<accession>A0A177WE29</accession>
<feature type="signal peptide" evidence="2">
    <location>
        <begin position="1"/>
        <end position="18"/>
    </location>
</feature>
<feature type="chain" id="PRO_5008077494" description="Extracellular membrane protein CFEM domain-containing protein" evidence="2">
    <location>
        <begin position="19"/>
        <end position="263"/>
    </location>
</feature>